<dbReference type="Pfam" id="PF23466">
    <property type="entry name" value="WWE_4"/>
    <property type="match status" value="1"/>
</dbReference>
<keyword evidence="15" id="KW-1185">Reference proteome</keyword>
<evidence type="ECO:0000256" key="9">
    <source>
        <dbReference type="ARBA" id="ARBA00023242"/>
    </source>
</evidence>
<comment type="caution">
    <text evidence="14">The sequence shown here is derived from an EMBL/GenBank/DDBJ whole genome shotgun (WGS) entry which is preliminary data.</text>
</comment>
<dbReference type="PANTHER" id="PTHR45740">
    <property type="entry name" value="POLY [ADP-RIBOSE] POLYMERASE"/>
    <property type="match status" value="1"/>
</dbReference>
<dbReference type="InterPro" id="IPR056226">
    <property type="entry name" value="WH_PARP12"/>
</dbReference>
<dbReference type="Gene3D" id="3.30.720.50">
    <property type="match status" value="1"/>
</dbReference>
<dbReference type="Proteomes" id="UP001046870">
    <property type="component" value="Chromosome 23"/>
</dbReference>
<dbReference type="GO" id="GO:0005634">
    <property type="term" value="C:nucleus"/>
    <property type="evidence" value="ECO:0007669"/>
    <property type="project" value="UniProtKB-SubCell"/>
</dbReference>
<feature type="domain" description="C3H1-type" evidence="12">
    <location>
        <begin position="257"/>
        <end position="284"/>
    </location>
</feature>
<feature type="zinc finger region" description="C3H1-type" evidence="11">
    <location>
        <begin position="257"/>
        <end position="284"/>
    </location>
</feature>
<dbReference type="Pfam" id="PF02825">
    <property type="entry name" value="WWE"/>
    <property type="match status" value="1"/>
</dbReference>
<organism evidence="14 15">
    <name type="scientific">Megalops atlanticus</name>
    <name type="common">Tarpon</name>
    <name type="synonym">Clupea gigantea</name>
    <dbReference type="NCBI Taxonomy" id="7932"/>
    <lineage>
        <taxon>Eukaryota</taxon>
        <taxon>Metazoa</taxon>
        <taxon>Chordata</taxon>
        <taxon>Craniata</taxon>
        <taxon>Vertebrata</taxon>
        <taxon>Euteleostomi</taxon>
        <taxon>Actinopterygii</taxon>
        <taxon>Neopterygii</taxon>
        <taxon>Teleostei</taxon>
        <taxon>Elopiformes</taxon>
        <taxon>Megalopidae</taxon>
        <taxon>Megalops</taxon>
    </lineage>
</organism>
<comment type="subcellular location">
    <subcellularLocation>
        <location evidence="2">Cytoplasm</location>
    </subcellularLocation>
    <subcellularLocation>
        <location evidence="1">Nucleus</location>
    </subcellularLocation>
</comment>
<dbReference type="GO" id="GO:0008270">
    <property type="term" value="F:zinc ion binding"/>
    <property type="evidence" value="ECO:0007669"/>
    <property type="project" value="UniProtKB-KW"/>
</dbReference>
<evidence type="ECO:0000256" key="3">
    <source>
        <dbReference type="ARBA" id="ARBA00022490"/>
    </source>
</evidence>
<protein>
    <submittedName>
        <fullName evidence="14">Uncharacterized protein</fullName>
    </submittedName>
</protein>
<dbReference type="OrthoDB" id="6133115at2759"/>
<dbReference type="AlphaFoldDB" id="A0A9D3PC21"/>
<keyword evidence="7 11" id="KW-0863">Zinc-finger</keyword>
<keyword evidence="9" id="KW-0539">Nucleus</keyword>
<evidence type="ECO:0000256" key="6">
    <source>
        <dbReference type="ARBA" id="ARBA00022737"/>
    </source>
</evidence>
<comment type="similarity">
    <text evidence="10">Belongs to the ARTD/PARP family.</text>
</comment>
<dbReference type="SUPFAM" id="SSF117839">
    <property type="entry name" value="WWE domain"/>
    <property type="match status" value="1"/>
</dbReference>
<proteinExistence type="inferred from homology"/>
<dbReference type="Gene3D" id="4.10.1000.10">
    <property type="entry name" value="Zinc finger, CCCH-type"/>
    <property type="match status" value="1"/>
</dbReference>
<evidence type="ECO:0000256" key="10">
    <source>
        <dbReference type="ARBA" id="ARBA00024347"/>
    </source>
</evidence>
<dbReference type="EMBL" id="JAFDVH010000023">
    <property type="protein sequence ID" value="KAG7455865.1"/>
    <property type="molecule type" value="Genomic_DNA"/>
</dbReference>
<evidence type="ECO:0000256" key="8">
    <source>
        <dbReference type="ARBA" id="ARBA00022833"/>
    </source>
</evidence>
<evidence type="ECO:0000256" key="5">
    <source>
        <dbReference type="ARBA" id="ARBA00022723"/>
    </source>
</evidence>
<dbReference type="InterPro" id="IPR057602">
    <property type="entry name" value="Zfn-CCCH_PARP12"/>
</dbReference>
<dbReference type="SMART" id="SM00356">
    <property type="entry name" value="ZnF_C3H1"/>
    <property type="match status" value="3"/>
</dbReference>
<keyword evidence="6" id="KW-0677">Repeat</keyword>
<dbReference type="GO" id="GO:0005737">
    <property type="term" value="C:cytoplasm"/>
    <property type="evidence" value="ECO:0007669"/>
    <property type="project" value="UniProtKB-SubCell"/>
</dbReference>
<keyword evidence="5 11" id="KW-0479">Metal-binding</keyword>
<dbReference type="PANTHER" id="PTHR45740:SF6">
    <property type="entry name" value="PROTEIN MONO-ADP-RIBOSYLTRANSFERASE PARP12"/>
    <property type="match status" value="1"/>
</dbReference>
<accession>A0A9D3PC21</accession>
<evidence type="ECO:0000259" key="12">
    <source>
        <dbReference type="PROSITE" id="PS50103"/>
    </source>
</evidence>
<gene>
    <name evidence="14" type="ORF">MATL_G00245650</name>
</gene>
<sequence length="467" mass="53534">MKMDVSPLLLDSITKILCKNQGCLQYGNLCQIVHQKYAIDDELLLRVLGDSTRFAVIEGKEEVAVRALNQNSTIVAKTSLRVCQSFPENCEGCEDLHLCRYFVCGNCRYRGKCKYCHDLDSAYNIAALKRTGLQNMEEAELFQLLLQNDSYLLPEICSHYNKGDGEHGACVFRADCNSLHVCKHFIQDDCKFGSACRRAHKFNQRAKKILKGRGLSQDNMQVLHKIYKNKSMITGCTERPNDPSVEKESPHHRSKEANRNEICMFFIRNDCRFKEKCFCVHFHLPYKWQALDSDGTTWRDLPNNEAIEEAYCNPEKNMSEGPGPVDFRTMTRGSAEVRRLSTVSSVTKPSSFILTTEWLWYCRDDQGTWSEYSVKADGEAVTSITSQTLENTYQDDPKREIVFSTDGQKYVLSFKGMYELNVKQDTKRPLRRRPRFLSAREVKKALESETAEASSASTVCRSPCHRR</sequence>
<feature type="zinc finger region" description="C3H1-type" evidence="11">
    <location>
        <begin position="181"/>
        <end position="203"/>
    </location>
</feature>
<dbReference type="InterPro" id="IPR051712">
    <property type="entry name" value="ARTD-AVP"/>
</dbReference>
<feature type="domain" description="C3H1-type" evidence="12">
    <location>
        <begin position="98"/>
        <end position="120"/>
    </location>
</feature>
<dbReference type="Pfam" id="PF25261">
    <property type="entry name" value="zf-CCCH_PARP12"/>
    <property type="match status" value="1"/>
</dbReference>
<evidence type="ECO:0000256" key="11">
    <source>
        <dbReference type="PROSITE-ProRule" id="PRU00723"/>
    </source>
</evidence>
<feature type="zinc finger region" description="C3H1-type" evidence="11">
    <location>
        <begin position="98"/>
        <end position="120"/>
    </location>
</feature>
<dbReference type="GO" id="GO:0003950">
    <property type="term" value="F:NAD+ poly-ADP-ribosyltransferase activity"/>
    <property type="evidence" value="ECO:0007669"/>
    <property type="project" value="TreeGrafter"/>
</dbReference>
<evidence type="ECO:0000256" key="2">
    <source>
        <dbReference type="ARBA" id="ARBA00004496"/>
    </source>
</evidence>
<evidence type="ECO:0000313" key="14">
    <source>
        <dbReference type="EMBL" id="KAG7455865.1"/>
    </source>
</evidence>
<reference evidence="14" key="1">
    <citation type="submission" date="2021-01" db="EMBL/GenBank/DDBJ databases">
        <authorList>
            <person name="Zahm M."/>
            <person name="Roques C."/>
            <person name="Cabau C."/>
            <person name="Klopp C."/>
            <person name="Donnadieu C."/>
            <person name="Jouanno E."/>
            <person name="Lampietro C."/>
            <person name="Louis A."/>
            <person name="Herpin A."/>
            <person name="Echchiki A."/>
            <person name="Berthelot C."/>
            <person name="Parey E."/>
            <person name="Roest-Crollius H."/>
            <person name="Braasch I."/>
            <person name="Postlethwait J."/>
            <person name="Bobe J."/>
            <person name="Montfort J."/>
            <person name="Bouchez O."/>
            <person name="Begum T."/>
            <person name="Mejri S."/>
            <person name="Adams A."/>
            <person name="Chen W.-J."/>
            <person name="Guiguen Y."/>
        </authorList>
    </citation>
    <scope>NUCLEOTIDE SEQUENCE</scope>
    <source>
        <strain evidence="14">YG-15Mar2019-1</strain>
        <tissue evidence="14">Brain</tissue>
    </source>
</reference>
<dbReference type="PROSITE" id="PS50918">
    <property type="entry name" value="WWE"/>
    <property type="match status" value="1"/>
</dbReference>
<dbReference type="InterPro" id="IPR037197">
    <property type="entry name" value="WWE_dom_sf"/>
</dbReference>
<keyword evidence="3" id="KW-0963">Cytoplasm</keyword>
<evidence type="ECO:0000256" key="1">
    <source>
        <dbReference type="ARBA" id="ARBA00004123"/>
    </source>
</evidence>
<dbReference type="Gene3D" id="3.30.1370.210">
    <property type="match status" value="1"/>
</dbReference>
<dbReference type="InterPro" id="IPR004170">
    <property type="entry name" value="WWE_dom"/>
</dbReference>
<keyword evidence="8 11" id="KW-0862">Zinc</keyword>
<dbReference type="Pfam" id="PF24356">
    <property type="entry name" value="WHD_PARP12"/>
    <property type="match status" value="1"/>
</dbReference>
<feature type="domain" description="WWE" evidence="13">
    <location>
        <begin position="341"/>
        <end position="432"/>
    </location>
</feature>
<evidence type="ECO:0000313" key="15">
    <source>
        <dbReference type="Proteomes" id="UP001046870"/>
    </source>
</evidence>
<evidence type="ECO:0000256" key="7">
    <source>
        <dbReference type="ARBA" id="ARBA00022771"/>
    </source>
</evidence>
<dbReference type="PROSITE" id="PS50103">
    <property type="entry name" value="ZF_C3H1"/>
    <property type="match status" value="3"/>
</dbReference>
<feature type="domain" description="C3H1-type" evidence="12">
    <location>
        <begin position="181"/>
        <end position="203"/>
    </location>
</feature>
<name>A0A9D3PC21_MEGAT</name>
<evidence type="ECO:0000256" key="4">
    <source>
        <dbReference type="ARBA" id="ARBA00022553"/>
    </source>
</evidence>
<evidence type="ECO:0000259" key="13">
    <source>
        <dbReference type="PROSITE" id="PS50918"/>
    </source>
</evidence>
<dbReference type="InterPro" id="IPR000571">
    <property type="entry name" value="Znf_CCCH"/>
</dbReference>
<keyword evidence="4" id="KW-0597">Phosphoprotein</keyword>
<dbReference type="GO" id="GO:1990404">
    <property type="term" value="F:NAD+-protein mono-ADP-ribosyltransferase activity"/>
    <property type="evidence" value="ECO:0007669"/>
    <property type="project" value="TreeGrafter"/>
</dbReference>